<sequence length="521" mass="56994">MGRRFEHLGLEVREDVKGRGLYCTRNFAQGETILNGEAALRVCLPDLWKNYCTDCFKSERENGSLRICTGCGMVAFCSSCWPNERWHKEECPILAHLLQACQGYARAQNNDQWQNLVCCALSISRLLRLLHGGQEPRSPAELATASLDDFAELCTPPEDISGDPEGFAALLVAEPLNSLFPAELRHSQDLATVICHCYEQLTCNSFLACSADETPVGQLCDPVAALLNHSCKPNAAMVWNIPVEGRTHSVKCIRALTAGEEVLISYVDPGRPWWIRQPTLKATYGFICDCAVCREISAWERRCGSRGLDIPPGIENSIAAVKAADGTILMMSAERTRGLCTFLHKEMGIAVQAAPDKDICRVADAATSLGKLTDTDGPPLTSQEAGCRLEQLGAAVQTLLQLLGPRHMLLRELVSVLRLAEIAEDWKTCMELAPAVLTSLAVPDGEMSARKADVLALLSIARLRTAGDDVSRMKAQAEAGQALEAMARLYGETLPSQIRFTTLQQLHRCHTAKTVNLDSMD</sequence>
<organism evidence="2 3">
    <name type="scientific">Symbiodinium natans</name>
    <dbReference type="NCBI Taxonomy" id="878477"/>
    <lineage>
        <taxon>Eukaryota</taxon>
        <taxon>Sar</taxon>
        <taxon>Alveolata</taxon>
        <taxon>Dinophyceae</taxon>
        <taxon>Suessiales</taxon>
        <taxon>Symbiodiniaceae</taxon>
        <taxon>Symbiodinium</taxon>
    </lineage>
</organism>
<dbReference type="OrthoDB" id="265717at2759"/>
<evidence type="ECO:0000259" key="1">
    <source>
        <dbReference type="PROSITE" id="PS50280"/>
    </source>
</evidence>
<protein>
    <submittedName>
        <fullName evidence="2">ASHR1 protein</fullName>
    </submittedName>
</protein>
<dbReference type="SUPFAM" id="SSF82199">
    <property type="entry name" value="SET domain"/>
    <property type="match status" value="1"/>
</dbReference>
<evidence type="ECO:0000313" key="3">
    <source>
        <dbReference type="Proteomes" id="UP000604046"/>
    </source>
</evidence>
<evidence type="ECO:0000313" key="2">
    <source>
        <dbReference type="EMBL" id="CAE7472439.1"/>
    </source>
</evidence>
<dbReference type="PANTHER" id="PTHR12197:SF251">
    <property type="entry name" value="EG:BACR7C10.4 PROTEIN"/>
    <property type="match status" value="1"/>
</dbReference>
<dbReference type="PANTHER" id="PTHR12197">
    <property type="entry name" value="HISTONE-LYSINE N-METHYLTRANSFERASE SMYD"/>
    <property type="match status" value="1"/>
</dbReference>
<name>A0A812SD08_9DINO</name>
<dbReference type="InterPro" id="IPR046341">
    <property type="entry name" value="SET_dom_sf"/>
</dbReference>
<dbReference type="Pfam" id="PF00856">
    <property type="entry name" value="SET"/>
    <property type="match status" value="1"/>
</dbReference>
<proteinExistence type="predicted"/>
<keyword evidence="3" id="KW-1185">Reference proteome</keyword>
<gene>
    <name evidence="2" type="primary">ASHR1</name>
    <name evidence="2" type="ORF">SNAT2548_LOCUS26537</name>
</gene>
<dbReference type="Proteomes" id="UP000604046">
    <property type="component" value="Unassembled WGS sequence"/>
</dbReference>
<comment type="caution">
    <text evidence="2">The sequence shown here is derived from an EMBL/GenBank/DDBJ whole genome shotgun (WGS) entry which is preliminary data.</text>
</comment>
<dbReference type="InterPro" id="IPR050869">
    <property type="entry name" value="H3K4_H4K5_MeTrfase"/>
</dbReference>
<feature type="domain" description="SET" evidence="1">
    <location>
        <begin position="8"/>
        <end position="267"/>
    </location>
</feature>
<accession>A0A812SD08</accession>
<dbReference type="Gene3D" id="1.10.220.160">
    <property type="match status" value="1"/>
</dbReference>
<dbReference type="PROSITE" id="PS50280">
    <property type="entry name" value="SET"/>
    <property type="match status" value="1"/>
</dbReference>
<dbReference type="AlphaFoldDB" id="A0A812SD08"/>
<dbReference type="GO" id="GO:0005634">
    <property type="term" value="C:nucleus"/>
    <property type="evidence" value="ECO:0007669"/>
    <property type="project" value="TreeGrafter"/>
</dbReference>
<dbReference type="Gene3D" id="2.170.270.10">
    <property type="entry name" value="SET domain"/>
    <property type="match status" value="1"/>
</dbReference>
<dbReference type="InterPro" id="IPR001214">
    <property type="entry name" value="SET_dom"/>
</dbReference>
<dbReference type="Gene3D" id="6.10.140.2220">
    <property type="match status" value="1"/>
</dbReference>
<dbReference type="EMBL" id="CAJNDS010002434">
    <property type="protein sequence ID" value="CAE7472439.1"/>
    <property type="molecule type" value="Genomic_DNA"/>
</dbReference>
<reference evidence="2" key="1">
    <citation type="submission" date="2021-02" db="EMBL/GenBank/DDBJ databases">
        <authorList>
            <person name="Dougan E. K."/>
            <person name="Rhodes N."/>
            <person name="Thang M."/>
            <person name="Chan C."/>
        </authorList>
    </citation>
    <scope>NUCLEOTIDE SEQUENCE</scope>
</reference>